<name>X1HXA9_9ZZZZ</name>
<reference evidence="1" key="1">
    <citation type="journal article" date="2014" name="Front. Microbiol.">
        <title>High frequency of phylogenetically diverse reductive dehalogenase-homologous genes in deep subseafloor sedimentary metagenomes.</title>
        <authorList>
            <person name="Kawai M."/>
            <person name="Futagami T."/>
            <person name="Toyoda A."/>
            <person name="Takaki Y."/>
            <person name="Nishi S."/>
            <person name="Hori S."/>
            <person name="Arai W."/>
            <person name="Tsubouchi T."/>
            <person name="Morono Y."/>
            <person name="Uchiyama I."/>
            <person name="Ito T."/>
            <person name="Fujiyama A."/>
            <person name="Inagaki F."/>
            <person name="Takami H."/>
        </authorList>
    </citation>
    <scope>NUCLEOTIDE SEQUENCE</scope>
    <source>
        <strain evidence="1">Expedition CK06-06</strain>
    </source>
</reference>
<organism evidence="1">
    <name type="scientific">marine sediment metagenome</name>
    <dbReference type="NCBI Taxonomy" id="412755"/>
    <lineage>
        <taxon>unclassified sequences</taxon>
        <taxon>metagenomes</taxon>
        <taxon>ecological metagenomes</taxon>
    </lineage>
</organism>
<feature type="non-terminal residue" evidence="1">
    <location>
        <position position="31"/>
    </location>
</feature>
<evidence type="ECO:0000313" key="1">
    <source>
        <dbReference type="EMBL" id="GAH49933.1"/>
    </source>
</evidence>
<proteinExistence type="predicted"/>
<accession>X1HXA9</accession>
<protein>
    <submittedName>
        <fullName evidence="1">Uncharacterized protein</fullName>
    </submittedName>
</protein>
<sequence length="31" mass="3569">MENRDAKLTEKILSLKKRGNAVILAHNYVRS</sequence>
<dbReference type="AlphaFoldDB" id="X1HXA9"/>
<dbReference type="EMBL" id="BARU01024494">
    <property type="protein sequence ID" value="GAH49933.1"/>
    <property type="molecule type" value="Genomic_DNA"/>
</dbReference>
<gene>
    <name evidence="1" type="ORF">S03H2_39592</name>
</gene>
<comment type="caution">
    <text evidence="1">The sequence shown here is derived from an EMBL/GenBank/DDBJ whole genome shotgun (WGS) entry which is preliminary data.</text>
</comment>